<feature type="domain" description="Heterokaryon incompatibility" evidence="1">
    <location>
        <begin position="4"/>
        <end position="118"/>
    </location>
</feature>
<dbReference type="OrthoDB" id="674604at2759"/>
<dbReference type="InterPro" id="IPR028994">
    <property type="entry name" value="Integrin_alpha_N"/>
</dbReference>
<evidence type="ECO:0000259" key="1">
    <source>
        <dbReference type="Pfam" id="PF06985"/>
    </source>
</evidence>
<dbReference type="EMBL" id="DS231619">
    <property type="protein sequence ID" value="EDU48293.1"/>
    <property type="molecule type" value="Genomic_DNA"/>
</dbReference>
<proteinExistence type="predicted"/>
<dbReference type="InterPro" id="IPR010730">
    <property type="entry name" value="HET"/>
</dbReference>
<dbReference type="Proteomes" id="UP000001471">
    <property type="component" value="Unassembled WGS sequence"/>
</dbReference>
<dbReference type="OMA" id="DSAKCYV"/>
<dbReference type="eggNOG" id="ENOG502SIV6">
    <property type="taxonomic scope" value="Eukaryota"/>
</dbReference>
<dbReference type="PANTHER" id="PTHR10622:SF10">
    <property type="entry name" value="HET DOMAIN-CONTAINING PROTEIN"/>
    <property type="match status" value="1"/>
</dbReference>
<sequence length="410" mass="46388">MPEYAILSHTWGEDKDEVTFDDITKGTGTTKIGYRKLQFCAEQAALHKLYYFWIDTCCINKDSSTELQEAIISMFKWYRDSTKCYVYLTDVSVDSSAERADGLKENGHSKSSLLRNASNSILQTANGLGANHPLQERTLSQFSIDERMRWVQGRETKRGEDMAYSIMGIFDIEMTLLYGEGKEKAVDRLRRKIRRLQGNGRGHRLEEIVLKRNHFKFVLQIGTMLQEAGNQFSLVMGDSSKEGPPDLIAVSETGTRDENIEVNVVHGAGNCQIFLLRIATTDFTPLLSWTKQLDFTLTDWNGDDTLDLVVIKKSHTTTNSTEVYILSGASNFQHILLQTGKKLEQTDNTWTFGMGKWATGEQSDLFAINKESNPPEVYVLRGNDNFQSIILHAEINLDTANADFDFLVTD</sequence>
<evidence type="ECO:0000313" key="2">
    <source>
        <dbReference type="EMBL" id="EDU48293.1"/>
    </source>
</evidence>
<evidence type="ECO:0000313" key="3">
    <source>
        <dbReference type="Proteomes" id="UP000001471"/>
    </source>
</evidence>
<dbReference type="AlphaFoldDB" id="B2W6D5"/>
<accession>B2W6D5</accession>
<dbReference type="PANTHER" id="PTHR10622">
    <property type="entry name" value="HET DOMAIN-CONTAINING PROTEIN"/>
    <property type="match status" value="1"/>
</dbReference>
<dbReference type="InParanoid" id="B2W6D5"/>
<gene>
    <name evidence="2" type="ORF">PTRG_05373</name>
</gene>
<reference evidence="3" key="1">
    <citation type="journal article" date="2013" name="G3 (Bethesda)">
        <title>Comparative genomics of a plant-pathogenic fungus, Pyrenophora tritici-repentis, reveals transduplication and the impact of repeat elements on pathogenicity and population divergence.</title>
        <authorList>
            <person name="Manning V.A."/>
            <person name="Pandelova I."/>
            <person name="Dhillon B."/>
            <person name="Wilhelm L.J."/>
            <person name="Goodwin S.B."/>
            <person name="Berlin A.M."/>
            <person name="Figueroa M."/>
            <person name="Freitag M."/>
            <person name="Hane J.K."/>
            <person name="Henrissat B."/>
            <person name="Holman W.H."/>
            <person name="Kodira C.D."/>
            <person name="Martin J."/>
            <person name="Oliver R.P."/>
            <person name="Robbertse B."/>
            <person name="Schackwitz W."/>
            <person name="Schwartz D.C."/>
            <person name="Spatafora J.W."/>
            <person name="Turgeon B.G."/>
            <person name="Yandava C."/>
            <person name="Young S."/>
            <person name="Zhou S."/>
            <person name="Zeng Q."/>
            <person name="Grigoriev I.V."/>
            <person name="Ma L.-J."/>
            <person name="Ciuffetti L.M."/>
        </authorList>
    </citation>
    <scope>NUCLEOTIDE SEQUENCE [LARGE SCALE GENOMIC DNA]</scope>
    <source>
        <strain evidence="3">Pt-1C-BFP</strain>
    </source>
</reference>
<organism evidence="2 3">
    <name type="scientific">Pyrenophora tritici-repentis (strain Pt-1C-BFP)</name>
    <name type="common">Wheat tan spot fungus</name>
    <name type="synonym">Drechslera tritici-repentis</name>
    <dbReference type="NCBI Taxonomy" id="426418"/>
    <lineage>
        <taxon>Eukaryota</taxon>
        <taxon>Fungi</taxon>
        <taxon>Dikarya</taxon>
        <taxon>Ascomycota</taxon>
        <taxon>Pezizomycotina</taxon>
        <taxon>Dothideomycetes</taxon>
        <taxon>Pleosporomycetidae</taxon>
        <taxon>Pleosporales</taxon>
        <taxon>Pleosporineae</taxon>
        <taxon>Pleosporaceae</taxon>
        <taxon>Pyrenophora</taxon>
    </lineage>
</organism>
<protein>
    <recommendedName>
        <fullName evidence="1">Heterokaryon incompatibility domain-containing protein</fullName>
    </recommendedName>
</protein>
<dbReference type="HOGENOM" id="CLU_000288_138_17_1"/>
<dbReference type="Pfam" id="PF06985">
    <property type="entry name" value="HET"/>
    <property type="match status" value="1"/>
</dbReference>
<name>B2W6D5_PYRTR</name>
<dbReference type="SUPFAM" id="SSF69318">
    <property type="entry name" value="Integrin alpha N-terminal domain"/>
    <property type="match status" value="1"/>
</dbReference>